<proteinExistence type="predicted"/>
<accession>A0ABV8Z2Q6</accession>
<dbReference type="RefSeq" id="WP_386354358.1">
    <property type="nucleotide sequence ID" value="NZ_JBHSFG010000096.1"/>
</dbReference>
<evidence type="ECO:0000313" key="1">
    <source>
        <dbReference type="EMBL" id="MFC4471754.1"/>
    </source>
</evidence>
<keyword evidence="2" id="KW-1185">Reference proteome</keyword>
<gene>
    <name evidence="1" type="ORF">ACFPH6_45955</name>
</gene>
<organism evidence="1 2">
    <name type="scientific">Streptomyces xiangluensis</name>
    <dbReference type="NCBI Taxonomy" id="2665720"/>
    <lineage>
        <taxon>Bacteria</taxon>
        <taxon>Bacillati</taxon>
        <taxon>Actinomycetota</taxon>
        <taxon>Actinomycetes</taxon>
        <taxon>Kitasatosporales</taxon>
        <taxon>Streptomycetaceae</taxon>
        <taxon>Streptomyces</taxon>
    </lineage>
</organism>
<reference evidence="2" key="1">
    <citation type="journal article" date="2019" name="Int. J. Syst. Evol. Microbiol.">
        <title>The Global Catalogue of Microorganisms (GCM) 10K type strain sequencing project: providing services to taxonomists for standard genome sequencing and annotation.</title>
        <authorList>
            <consortium name="The Broad Institute Genomics Platform"/>
            <consortium name="The Broad Institute Genome Sequencing Center for Infectious Disease"/>
            <person name="Wu L."/>
            <person name="Ma J."/>
        </authorList>
    </citation>
    <scope>NUCLEOTIDE SEQUENCE [LARGE SCALE GENOMIC DNA]</scope>
    <source>
        <strain evidence="2">DT43</strain>
    </source>
</reference>
<dbReference type="Proteomes" id="UP001596012">
    <property type="component" value="Unassembled WGS sequence"/>
</dbReference>
<comment type="caution">
    <text evidence="1">The sequence shown here is derived from an EMBL/GenBank/DDBJ whole genome shotgun (WGS) entry which is preliminary data.</text>
</comment>
<sequence length="183" mass="19750">MSRDSARTPAAAEPGVLVHTRADRELATAHWLLSAHPEPSRARAEWSQHGGMVLLPLGTLFSAVRIPERLVHAVADSEDPAAVDAFLAEALHGGPVICDPRGRRYYALVPASTAARWRQPEAECLGRETYLGVPRLDAVELSPQAWASYWSVPMPSPAELCSPEAVAQLVVLGSFRTAEEGPE</sequence>
<dbReference type="EMBL" id="JBHSFG010000096">
    <property type="protein sequence ID" value="MFC4471754.1"/>
    <property type="molecule type" value="Genomic_DNA"/>
</dbReference>
<evidence type="ECO:0008006" key="3">
    <source>
        <dbReference type="Google" id="ProtNLM"/>
    </source>
</evidence>
<protein>
    <recommendedName>
        <fullName evidence="3">Bifunctional DNA primase/polymerase, N-terminal</fullName>
    </recommendedName>
</protein>
<evidence type="ECO:0000313" key="2">
    <source>
        <dbReference type="Proteomes" id="UP001596012"/>
    </source>
</evidence>
<name>A0ABV8Z2Q6_9ACTN</name>